<dbReference type="GO" id="GO:0000166">
    <property type="term" value="F:nucleotide binding"/>
    <property type="evidence" value="ECO:0007669"/>
    <property type="project" value="InterPro"/>
</dbReference>
<dbReference type="Pfam" id="PF22725">
    <property type="entry name" value="GFO_IDH_MocA_C3"/>
    <property type="match status" value="1"/>
</dbReference>
<dbReference type="InterPro" id="IPR000683">
    <property type="entry name" value="Gfo/Idh/MocA-like_OxRdtase_N"/>
</dbReference>
<feature type="domain" description="Gfo/Idh/MocA-like oxidoreductase N-terminal" evidence="1">
    <location>
        <begin position="7"/>
        <end position="122"/>
    </location>
</feature>
<proteinExistence type="predicted"/>
<dbReference type="Proteomes" id="UP001321018">
    <property type="component" value="Unassembled WGS sequence"/>
</dbReference>
<feature type="domain" description="GFO/IDH/MocA-like oxidoreductase" evidence="2">
    <location>
        <begin position="132"/>
        <end position="255"/>
    </location>
</feature>
<comment type="caution">
    <text evidence="3">The sequence shown here is derived from an EMBL/GenBank/DDBJ whole genome shotgun (WGS) entry which is preliminary data.</text>
</comment>
<sequence length="347" mass="37264">MSNETAVRIGIVGLGTIGRIHATRLDELGATLAGADLDEDAREAFAKEFDAETYPDHHALLESGVDAVIVGVPNRIHEEIAVDALEAGADVLLEKPLAHSVESAERIAAAARDAEGFCTVGFTMRYSNATERAVELREEGRLGSLSHVSVDYLRRGGVPGGGRGWFTDESLAGGGVLMDLGVHIIDLALHVLDYPTVVEVSGRTRSEFGEYDVDDSATALLRCADGRTISVETSWHGTAAPSRACVVRGTEGGLEFEVTESDVTYVSADADEDVDTITVETEDMHLAEDRAFLKAVAGRREPPSETVEEALVVQRVIDAIYESSERERAVVLEDERDGRADDGDPSR</sequence>
<dbReference type="Pfam" id="PF01408">
    <property type="entry name" value="GFO_IDH_MocA"/>
    <property type="match status" value="1"/>
</dbReference>
<evidence type="ECO:0000259" key="1">
    <source>
        <dbReference type="Pfam" id="PF01408"/>
    </source>
</evidence>
<evidence type="ECO:0000313" key="4">
    <source>
        <dbReference type="Proteomes" id="UP001321018"/>
    </source>
</evidence>
<reference evidence="3" key="1">
    <citation type="submission" date="2022-09" db="EMBL/GenBank/DDBJ databases">
        <title>Enrichment on poylsaccharides allowed isolation of novel metabolic and taxonomic groups of Haloarchaea.</title>
        <authorList>
            <person name="Sorokin D.Y."/>
            <person name="Elcheninov A.G."/>
            <person name="Khizhniak T.V."/>
            <person name="Kolganova T.V."/>
            <person name="Kublanov I.V."/>
        </authorList>
    </citation>
    <scope>NUCLEOTIDE SEQUENCE</scope>
    <source>
        <strain evidence="3">AArc-xg1-1</strain>
    </source>
</reference>
<dbReference type="SUPFAM" id="SSF51735">
    <property type="entry name" value="NAD(P)-binding Rossmann-fold domains"/>
    <property type="match status" value="1"/>
</dbReference>
<name>A0AAP2Z1S1_9EURY</name>
<dbReference type="PANTHER" id="PTHR43377">
    <property type="entry name" value="BILIVERDIN REDUCTASE A"/>
    <property type="match status" value="1"/>
</dbReference>
<dbReference type="InterPro" id="IPR036291">
    <property type="entry name" value="NAD(P)-bd_dom_sf"/>
</dbReference>
<dbReference type="Gene3D" id="3.30.360.10">
    <property type="entry name" value="Dihydrodipicolinate Reductase, domain 2"/>
    <property type="match status" value="1"/>
</dbReference>
<dbReference type="InterPro" id="IPR055170">
    <property type="entry name" value="GFO_IDH_MocA-like_dom"/>
</dbReference>
<evidence type="ECO:0000259" key="2">
    <source>
        <dbReference type="Pfam" id="PF22725"/>
    </source>
</evidence>
<dbReference type="InterPro" id="IPR051450">
    <property type="entry name" value="Gfo/Idh/MocA_Oxidoreductases"/>
</dbReference>
<dbReference type="PANTHER" id="PTHR43377:SF1">
    <property type="entry name" value="BILIVERDIN REDUCTASE A"/>
    <property type="match status" value="1"/>
</dbReference>
<protein>
    <submittedName>
        <fullName evidence="3">Gfo/Idh/MocA family oxidoreductase</fullName>
    </submittedName>
</protein>
<accession>A0AAP2Z1S1</accession>
<organism evidence="3 4">
    <name type="scientific">Natronoglomus mannanivorans</name>
    <dbReference type="NCBI Taxonomy" id="2979990"/>
    <lineage>
        <taxon>Archaea</taxon>
        <taxon>Methanobacteriati</taxon>
        <taxon>Methanobacteriota</taxon>
        <taxon>Stenosarchaea group</taxon>
        <taxon>Halobacteria</taxon>
        <taxon>Halobacteriales</taxon>
        <taxon>Natrialbaceae</taxon>
        <taxon>Natronoglomus</taxon>
    </lineage>
</organism>
<dbReference type="Gene3D" id="3.40.50.720">
    <property type="entry name" value="NAD(P)-binding Rossmann-like Domain"/>
    <property type="match status" value="1"/>
</dbReference>
<dbReference type="SUPFAM" id="SSF55347">
    <property type="entry name" value="Glyceraldehyde-3-phosphate dehydrogenase-like, C-terminal domain"/>
    <property type="match status" value="1"/>
</dbReference>
<dbReference type="EMBL" id="JAOPKA010000014">
    <property type="protein sequence ID" value="MCU4743280.1"/>
    <property type="molecule type" value="Genomic_DNA"/>
</dbReference>
<dbReference type="AlphaFoldDB" id="A0AAP2Z1S1"/>
<dbReference type="RefSeq" id="WP_338005098.1">
    <property type="nucleotide sequence ID" value="NZ_JAOPKA010000014.1"/>
</dbReference>
<evidence type="ECO:0000313" key="3">
    <source>
        <dbReference type="EMBL" id="MCU4743280.1"/>
    </source>
</evidence>
<gene>
    <name evidence="3" type="ORF">OB960_17980</name>
</gene>